<comment type="caution">
    <text evidence="1">The sequence shown here is derived from an EMBL/GenBank/DDBJ whole genome shotgun (WGS) entry which is preliminary data.</text>
</comment>
<evidence type="ECO:0008006" key="3">
    <source>
        <dbReference type="Google" id="ProtNLM"/>
    </source>
</evidence>
<reference evidence="1" key="1">
    <citation type="submission" date="2019-04" db="EMBL/GenBank/DDBJ databases">
        <authorList>
            <person name="Alioto T."/>
            <person name="Alioto T."/>
        </authorList>
    </citation>
    <scope>NUCLEOTIDE SEQUENCE [LARGE SCALE GENOMIC DNA]</scope>
</reference>
<proteinExistence type="predicted"/>
<organism evidence="1 2">
    <name type="scientific">Marmota monax</name>
    <name type="common">Woodchuck</name>
    <dbReference type="NCBI Taxonomy" id="9995"/>
    <lineage>
        <taxon>Eukaryota</taxon>
        <taxon>Metazoa</taxon>
        <taxon>Chordata</taxon>
        <taxon>Craniata</taxon>
        <taxon>Vertebrata</taxon>
        <taxon>Euteleostomi</taxon>
        <taxon>Mammalia</taxon>
        <taxon>Eutheria</taxon>
        <taxon>Euarchontoglires</taxon>
        <taxon>Glires</taxon>
        <taxon>Rodentia</taxon>
        <taxon>Sciuromorpha</taxon>
        <taxon>Sciuridae</taxon>
        <taxon>Xerinae</taxon>
        <taxon>Marmotini</taxon>
        <taxon>Marmota</taxon>
    </lineage>
</organism>
<protein>
    <recommendedName>
        <fullName evidence="3">KRAB domain-containing protein</fullName>
    </recommendedName>
</protein>
<sequence length="108" mass="12421">MFCKSEGTLHLEQEEILWMVEGTGFLPSQSAGMEIANQKHEMICRALLNRKNTPINMSMKSHVQEDFSGWKDLEEDLHHNIACIQSLFTHPVKNQWVNKHCGRSLADN</sequence>
<name>A0A5E4CZ36_MARMO</name>
<dbReference type="EMBL" id="CABDUW010002500">
    <property type="protein sequence ID" value="VTJ87085.1"/>
    <property type="molecule type" value="Genomic_DNA"/>
</dbReference>
<dbReference type="AlphaFoldDB" id="A0A5E4CZ36"/>
<accession>A0A5E4CZ36</accession>
<keyword evidence="2" id="KW-1185">Reference proteome</keyword>
<evidence type="ECO:0000313" key="1">
    <source>
        <dbReference type="EMBL" id="VTJ87085.1"/>
    </source>
</evidence>
<dbReference type="Proteomes" id="UP000335636">
    <property type="component" value="Unassembled WGS sequence"/>
</dbReference>
<evidence type="ECO:0000313" key="2">
    <source>
        <dbReference type="Proteomes" id="UP000335636"/>
    </source>
</evidence>
<gene>
    <name evidence="1" type="ORF">MONAX_5E041744</name>
</gene>
<feature type="non-terminal residue" evidence="1">
    <location>
        <position position="108"/>
    </location>
</feature>